<dbReference type="EMBL" id="JASCZI010241810">
    <property type="protein sequence ID" value="MED6207226.1"/>
    <property type="molecule type" value="Genomic_DNA"/>
</dbReference>
<dbReference type="PANTHER" id="PTHR31672">
    <property type="entry name" value="BNACNNG10540D PROTEIN"/>
    <property type="match status" value="1"/>
</dbReference>
<accession>A0ABU6YBD0</accession>
<dbReference type="PANTHER" id="PTHR31672:SF13">
    <property type="entry name" value="F-BOX PROTEIN CPR30-LIKE"/>
    <property type="match status" value="1"/>
</dbReference>
<dbReference type="CDD" id="cd22157">
    <property type="entry name" value="F-box_AtFBW1-like"/>
    <property type="match status" value="1"/>
</dbReference>
<dbReference type="Proteomes" id="UP001341840">
    <property type="component" value="Unassembled WGS sequence"/>
</dbReference>
<name>A0ABU6YBD0_9FABA</name>
<evidence type="ECO:0000313" key="2">
    <source>
        <dbReference type="EMBL" id="MED6207226.1"/>
    </source>
</evidence>
<organism evidence="2 3">
    <name type="scientific">Stylosanthes scabra</name>
    <dbReference type="NCBI Taxonomy" id="79078"/>
    <lineage>
        <taxon>Eukaryota</taxon>
        <taxon>Viridiplantae</taxon>
        <taxon>Streptophyta</taxon>
        <taxon>Embryophyta</taxon>
        <taxon>Tracheophyta</taxon>
        <taxon>Spermatophyta</taxon>
        <taxon>Magnoliopsida</taxon>
        <taxon>eudicotyledons</taxon>
        <taxon>Gunneridae</taxon>
        <taxon>Pentapetalae</taxon>
        <taxon>rosids</taxon>
        <taxon>fabids</taxon>
        <taxon>Fabales</taxon>
        <taxon>Fabaceae</taxon>
        <taxon>Papilionoideae</taxon>
        <taxon>50 kb inversion clade</taxon>
        <taxon>dalbergioids sensu lato</taxon>
        <taxon>Dalbergieae</taxon>
        <taxon>Pterocarpus clade</taxon>
        <taxon>Stylosanthes</taxon>
    </lineage>
</organism>
<dbReference type="PROSITE" id="PS50181">
    <property type="entry name" value="FBOX"/>
    <property type="match status" value="1"/>
</dbReference>
<gene>
    <name evidence="2" type="ORF">PIB30_033820</name>
</gene>
<dbReference type="InterPro" id="IPR050796">
    <property type="entry name" value="SCF_F-box_component"/>
</dbReference>
<keyword evidence="3" id="KW-1185">Reference proteome</keyword>
<dbReference type="InterPro" id="IPR017451">
    <property type="entry name" value="F-box-assoc_interact_dom"/>
</dbReference>
<comment type="caution">
    <text evidence="2">The sequence shown here is derived from an EMBL/GenBank/DDBJ whole genome shotgun (WGS) entry which is preliminary data.</text>
</comment>
<dbReference type="SUPFAM" id="SSF81383">
    <property type="entry name" value="F-box domain"/>
    <property type="match status" value="1"/>
</dbReference>
<dbReference type="Pfam" id="PF00646">
    <property type="entry name" value="F-box"/>
    <property type="match status" value="1"/>
</dbReference>
<dbReference type="NCBIfam" id="TIGR01640">
    <property type="entry name" value="F_box_assoc_1"/>
    <property type="match status" value="1"/>
</dbReference>
<dbReference type="Gene3D" id="1.20.1280.50">
    <property type="match status" value="1"/>
</dbReference>
<dbReference type="InterPro" id="IPR036047">
    <property type="entry name" value="F-box-like_dom_sf"/>
</dbReference>
<feature type="domain" description="F-box" evidence="1">
    <location>
        <begin position="1"/>
        <end position="43"/>
    </location>
</feature>
<sequence length="351" mass="39994">MDLPPELVREILLRLPVKSLVRFKCVSKQWLSLLSDSHFAESHFDLATNNNNNKLMYLSSDCSKVYSVKITGTSLHHDNTVQLHSTCNHESTRIVGSCRGFLLLQKGTVLVLWNPVTDFHTMVIYPSIKDYYFPCSYFFTGGVGYEKSNDDYLIVIGMIKSMVTPCWKYFSVRTNSWKEIEGGDRFGPCFCHNDRFGLVYNDAIHWLTLYIDSDYQLSLVIVAFDTATKTLSEIPLPCPLSTRKNSELGLLGGRGCFGIYNQQEIWVMKEYKVESSWTKLNILLLFPSYRSMIPLCFGDSGDEVVCRKDKNKELVKFSKKGILGKCGLNCCKHDPIVITFTESLFSLPSSY</sequence>
<proteinExistence type="predicted"/>
<dbReference type="InterPro" id="IPR001810">
    <property type="entry name" value="F-box_dom"/>
</dbReference>
<dbReference type="Pfam" id="PF08268">
    <property type="entry name" value="FBA_3"/>
    <property type="match status" value="1"/>
</dbReference>
<evidence type="ECO:0000259" key="1">
    <source>
        <dbReference type="PROSITE" id="PS50181"/>
    </source>
</evidence>
<reference evidence="2 3" key="1">
    <citation type="journal article" date="2023" name="Plants (Basel)">
        <title>Bridging the Gap: Combining Genomics and Transcriptomics Approaches to Understand Stylosanthes scabra, an Orphan Legume from the Brazilian Caatinga.</title>
        <authorList>
            <person name="Ferreira-Neto J.R.C."/>
            <person name="da Silva M.D."/>
            <person name="Binneck E."/>
            <person name="de Melo N.F."/>
            <person name="da Silva R.H."/>
            <person name="de Melo A.L.T.M."/>
            <person name="Pandolfi V."/>
            <person name="Bustamante F.O."/>
            <person name="Brasileiro-Vidal A.C."/>
            <person name="Benko-Iseppon A.M."/>
        </authorList>
    </citation>
    <scope>NUCLEOTIDE SEQUENCE [LARGE SCALE GENOMIC DNA]</scope>
    <source>
        <tissue evidence="2">Leaves</tissue>
    </source>
</reference>
<dbReference type="SMART" id="SM00256">
    <property type="entry name" value="FBOX"/>
    <property type="match status" value="1"/>
</dbReference>
<evidence type="ECO:0000313" key="3">
    <source>
        <dbReference type="Proteomes" id="UP001341840"/>
    </source>
</evidence>
<dbReference type="InterPro" id="IPR013187">
    <property type="entry name" value="F-box-assoc_dom_typ3"/>
</dbReference>
<protein>
    <recommendedName>
        <fullName evidence="1">F-box domain-containing protein</fullName>
    </recommendedName>
</protein>